<keyword evidence="1" id="KW-0472">Membrane</keyword>
<keyword evidence="2" id="KW-0067">ATP-binding</keyword>
<dbReference type="STRING" id="104452.A0A0L7LSE3"/>
<dbReference type="GO" id="GO:0005524">
    <property type="term" value="F:ATP binding"/>
    <property type="evidence" value="ECO:0007669"/>
    <property type="project" value="UniProtKB-KW"/>
</dbReference>
<reference evidence="2 3" key="1">
    <citation type="journal article" date="2015" name="Genome Biol. Evol.">
        <title>The genome of winter moth (Operophtera brumata) provides a genomic perspective on sexual dimorphism and phenology.</title>
        <authorList>
            <person name="Derks M.F."/>
            <person name="Smit S."/>
            <person name="Salis L."/>
            <person name="Schijlen E."/>
            <person name="Bossers A."/>
            <person name="Mateman C."/>
            <person name="Pijl A.S."/>
            <person name="de Ridder D."/>
            <person name="Groenen M.A."/>
            <person name="Visser M.E."/>
            <person name="Megens H.J."/>
        </authorList>
    </citation>
    <scope>NUCLEOTIDE SEQUENCE [LARGE SCALE GENOMIC DNA]</scope>
    <source>
        <strain evidence="2">WM2013NL</strain>
        <tissue evidence="2">Head and thorax</tissue>
    </source>
</reference>
<keyword evidence="3" id="KW-1185">Reference proteome</keyword>
<evidence type="ECO:0000313" key="3">
    <source>
        <dbReference type="Proteomes" id="UP000037510"/>
    </source>
</evidence>
<protein>
    <submittedName>
        <fullName evidence="2">Putative ATP-binding cassette</fullName>
    </submittedName>
</protein>
<dbReference type="EMBL" id="JTDY01000183">
    <property type="protein sequence ID" value="KOB78400.1"/>
    <property type="molecule type" value="Genomic_DNA"/>
</dbReference>
<keyword evidence="1" id="KW-0812">Transmembrane</keyword>
<evidence type="ECO:0000313" key="2">
    <source>
        <dbReference type="EMBL" id="KOB78400.1"/>
    </source>
</evidence>
<accession>A0A0L7LSE3</accession>
<comment type="caution">
    <text evidence="2">The sequence shown here is derived from an EMBL/GenBank/DDBJ whole genome shotgun (WGS) entry which is preliminary data.</text>
</comment>
<dbReference type="Proteomes" id="UP000037510">
    <property type="component" value="Unassembled WGS sequence"/>
</dbReference>
<organism evidence="2 3">
    <name type="scientific">Operophtera brumata</name>
    <name type="common">Winter moth</name>
    <name type="synonym">Phalaena brumata</name>
    <dbReference type="NCBI Taxonomy" id="104452"/>
    <lineage>
        <taxon>Eukaryota</taxon>
        <taxon>Metazoa</taxon>
        <taxon>Ecdysozoa</taxon>
        <taxon>Arthropoda</taxon>
        <taxon>Hexapoda</taxon>
        <taxon>Insecta</taxon>
        <taxon>Pterygota</taxon>
        <taxon>Neoptera</taxon>
        <taxon>Endopterygota</taxon>
        <taxon>Lepidoptera</taxon>
        <taxon>Glossata</taxon>
        <taxon>Ditrysia</taxon>
        <taxon>Geometroidea</taxon>
        <taxon>Geometridae</taxon>
        <taxon>Larentiinae</taxon>
        <taxon>Operophtera</taxon>
    </lineage>
</organism>
<name>A0A0L7LSE3_OPEBR</name>
<gene>
    <name evidence="2" type="ORF">OBRU01_02413</name>
</gene>
<keyword evidence="1" id="KW-1133">Transmembrane helix</keyword>
<feature type="transmembrane region" description="Helical" evidence="1">
    <location>
        <begin position="59"/>
        <end position="85"/>
    </location>
</feature>
<sequence>MTVQATDNARWVLHKVFMLSPQFALGDCLLEIAKNTIQAQVLYRFGMDTYKNPLSSNLIAIHVCYLLAVGTAFLLLNLAIEYGYFDALVTR</sequence>
<keyword evidence="2" id="KW-0547">Nucleotide-binding</keyword>
<proteinExistence type="predicted"/>
<evidence type="ECO:0000256" key="1">
    <source>
        <dbReference type="SAM" id="Phobius"/>
    </source>
</evidence>
<dbReference type="AlphaFoldDB" id="A0A0L7LSE3"/>